<dbReference type="GO" id="GO:1990281">
    <property type="term" value="C:efflux pump complex"/>
    <property type="evidence" value="ECO:0007669"/>
    <property type="project" value="TreeGrafter"/>
</dbReference>
<dbReference type="AlphaFoldDB" id="A0A9D9IA51"/>
<reference evidence="6" key="1">
    <citation type="submission" date="2020-10" db="EMBL/GenBank/DDBJ databases">
        <authorList>
            <person name="Gilroy R."/>
        </authorList>
    </citation>
    <scope>NUCLEOTIDE SEQUENCE</scope>
    <source>
        <strain evidence="6">14700</strain>
    </source>
</reference>
<proteinExistence type="inferred from homology"/>
<evidence type="ECO:0000259" key="3">
    <source>
        <dbReference type="Pfam" id="PF25917"/>
    </source>
</evidence>
<dbReference type="InterPro" id="IPR006143">
    <property type="entry name" value="RND_pump_MFP"/>
</dbReference>
<evidence type="ECO:0000313" key="6">
    <source>
        <dbReference type="EMBL" id="MBO8468824.1"/>
    </source>
</evidence>
<gene>
    <name evidence="6" type="ORF">IAA72_03455</name>
</gene>
<sequence>MSDDSKKKTVEEIDFEKLANDKSASRFNKFVTLILLAICIVLAAFIIFRMVNAKDSAGLAVPVAENTETTVNVSASPATIKDFSKITRLNAEVTSDGQSVSVYPDITTSGTITEILISRGQNVDKGDIIAYIDPSRPGASYKASPVVAKTSGIVTEIPVTVGQLVSASQPIAVIAVPSELKIEGSIPEKFLGTVAVGMNATMETVAYPGRYYTGTLTYIAPTVNAQTRSSDIEIQPTGDLTGLREGMYVRLNLETEHIEDALTVPEAAIKTYLSNDVVYIADNGTARRQIVTVGSSNGEDTVITSGLNEGDMVITAGNVTDGTSISVVESQEN</sequence>
<keyword evidence="2" id="KW-1133">Transmembrane helix</keyword>
<dbReference type="PANTHER" id="PTHR30469:SF15">
    <property type="entry name" value="HLYD FAMILY OF SECRETION PROTEINS"/>
    <property type="match status" value="1"/>
</dbReference>
<dbReference type="NCBIfam" id="TIGR01730">
    <property type="entry name" value="RND_mfp"/>
    <property type="match status" value="1"/>
</dbReference>
<reference evidence="6" key="2">
    <citation type="journal article" date="2021" name="PeerJ">
        <title>Extensive microbial diversity within the chicken gut microbiome revealed by metagenomics and culture.</title>
        <authorList>
            <person name="Gilroy R."/>
            <person name="Ravi A."/>
            <person name="Getino M."/>
            <person name="Pursley I."/>
            <person name="Horton D.L."/>
            <person name="Alikhan N.F."/>
            <person name="Baker D."/>
            <person name="Gharbi K."/>
            <person name="Hall N."/>
            <person name="Watson M."/>
            <person name="Adriaenssens E.M."/>
            <person name="Foster-Nyarko E."/>
            <person name="Jarju S."/>
            <person name="Secka A."/>
            <person name="Antonio M."/>
            <person name="Oren A."/>
            <person name="Chaudhuri R.R."/>
            <person name="La Ragione R."/>
            <person name="Hildebrand F."/>
            <person name="Pallen M.J."/>
        </authorList>
    </citation>
    <scope>NUCLEOTIDE SEQUENCE</scope>
    <source>
        <strain evidence="6">14700</strain>
    </source>
</reference>
<dbReference type="InterPro" id="IPR058625">
    <property type="entry name" value="MdtA-like_BSH"/>
</dbReference>
<feature type="domain" description="CusB-like beta-barrel" evidence="4">
    <location>
        <begin position="183"/>
        <end position="256"/>
    </location>
</feature>
<comment type="similarity">
    <text evidence="1">Belongs to the membrane fusion protein (MFP) (TC 8.A.1) family.</text>
</comment>
<keyword evidence="2" id="KW-0472">Membrane</keyword>
<dbReference type="InterPro" id="IPR058637">
    <property type="entry name" value="YknX-like_C"/>
</dbReference>
<accession>A0A9D9IA51</accession>
<name>A0A9D9IA51_9SPIO</name>
<dbReference type="Pfam" id="PF25954">
    <property type="entry name" value="Beta-barrel_RND_2"/>
    <property type="match status" value="1"/>
</dbReference>
<dbReference type="InterPro" id="IPR011053">
    <property type="entry name" value="Single_hybrid_motif"/>
</dbReference>
<dbReference type="Gene3D" id="2.40.420.20">
    <property type="match status" value="1"/>
</dbReference>
<evidence type="ECO:0000313" key="7">
    <source>
        <dbReference type="Proteomes" id="UP000810292"/>
    </source>
</evidence>
<evidence type="ECO:0000259" key="5">
    <source>
        <dbReference type="Pfam" id="PF25989"/>
    </source>
</evidence>
<dbReference type="Gene3D" id="2.40.30.170">
    <property type="match status" value="1"/>
</dbReference>
<comment type="caution">
    <text evidence="6">The sequence shown here is derived from an EMBL/GenBank/DDBJ whole genome shotgun (WGS) entry which is preliminary data.</text>
</comment>
<dbReference type="Pfam" id="PF25989">
    <property type="entry name" value="YknX_C"/>
    <property type="match status" value="1"/>
</dbReference>
<feature type="domain" description="YknX-like C-terminal permuted SH3-like" evidence="5">
    <location>
        <begin position="261"/>
        <end position="326"/>
    </location>
</feature>
<feature type="transmembrane region" description="Helical" evidence="2">
    <location>
        <begin position="30"/>
        <end position="51"/>
    </location>
</feature>
<evidence type="ECO:0000256" key="1">
    <source>
        <dbReference type="ARBA" id="ARBA00009477"/>
    </source>
</evidence>
<organism evidence="6 7">
    <name type="scientific">Candidatus Ornithospirochaeta stercoravium</name>
    <dbReference type="NCBI Taxonomy" id="2840897"/>
    <lineage>
        <taxon>Bacteria</taxon>
        <taxon>Pseudomonadati</taxon>
        <taxon>Spirochaetota</taxon>
        <taxon>Spirochaetia</taxon>
        <taxon>Spirochaetales</taxon>
        <taxon>Spirochaetaceae</taxon>
        <taxon>Spirochaetaceae incertae sedis</taxon>
        <taxon>Candidatus Ornithospirochaeta</taxon>
    </lineage>
</organism>
<evidence type="ECO:0000259" key="4">
    <source>
        <dbReference type="Pfam" id="PF25954"/>
    </source>
</evidence>
<dbReference type="SUPFAM" id="SSF51230">
    <property type="entry name" value="Single hybrid motif"/>
    <property type="match status" value="1"/>
</dbReference>
<dbReference type="Proteomes" id="UP000810292">
    <property type="component" value="Unassembled WGS sequence"/>
</dbReference>
<dbReference type="GO" id="GO:0015562">
    <property type="term" value="F:efflux transmembrane transporter activity"/>
    <property type="evidence" value="ECO:0007669"/>
    <property type="project" value="TreeGrafter"/>
</dbReference>
<protein>
    <submittedName>
        <fullName evidence="6">Efflux RND transporter periplasmic adaptor subunit</fullName>
    </submittedName>
</protein>
<dbReference type="Gene3D" id="2.40.50.100">
    <property type="match status" value="1"/>
</dbReference>
<feature type="domain" description="Multidrug resistance protein MdtA-like barrel-sandwich hybrid" evidence="3">
    <location>
        <begin position="109"/>
        <end position="175"/>
    </location>
</feature>
<keyword evidence="2" id="KW-0812">Transmembrane</keyword>
<dbReference type="Pfam" id="PF25917">
    <property type="entry name" value="BSH_RND"/>
    <property type="match status" value="1"/>
</dbReference>
<dbReference type="EMBL" id="JADIMF010000055">
    <property type="protein sequence ID" value="MBO8468824.1"/>
    <property type="molecule type" value="Genomic_DNA"/>
</dbReference>
<evidence type="ECO:0000256" key="2">
    <source>
        <dbReference type="SAM" id="Phobius"/>
    </source>
</evidence>
<dbReference type="PANTHER" id="PTHR30469">
    <property type="entry name" value="MULTIDRUG RESISTANCE PROTEIN MDTA"/>
    <property type="match status" value="1"/>
</dbReference>
<dbReference type="InterPro" id="IPR058792">
    <property type="entry name" value="Beta-barrel_RND_2"/>
</dbReference>